<evidence type="ECO:0000313" key="2">
    <source>
        <dbReference type="EMBL" id="KAK3936033.1"/>
    </source>
</evidence>
<protein>
    <submittedName>
        <fullName evidence="2">Uncharacterized protein</fullName>
    </submittedName>
</protein>
<reference evidence="3" key="1">
    <citation type="journal article" date="2023" name="Mol. Phylogenet. Evol.">
        <title>Genome-scale phylogeny and comparative genomics of the fungal order Sordariales.</title>
        <authorList>
            <person name="Hensen N."/>
            <person name="Bonometti L."/>
            <person name="Westerberg I."/>
            <person name="Brannstrom I.O."/>
            <person name="Guillou S."/>
            <person name="Cros-Aarteil S."/>
            <person name="Calhoun S."/>
            <person name="Haridas S."/>
            <person name="Kuo A."/>
            <person name="Mondo S."/>
            <person name="Pangilinan J."/>
            <person name="Riley R."/>
            <person name="LaButti K."/>
            <person name="Andreopoulos B."/>
            <person name="Lipzen A."/>
            <person name="Chen C."/>
            <person name="Yan M."/>
            <person name="Daum C."/>
            <person name="Ng V."/>
            <person name="Clum A."/>
            <person name="Steindorff A."/>
            <person name="Ohm R.A."/>
            <person name="Martin F."/>
            <person name="Silar P."/>
            <person name="Natvig D.O."/>
            <person name="Lalanne C."/>
            <person name="Gautier V."/>
            <person name="Ament-Velasquez S.L."/>
            <person name="Kruys A."/>
            <person name="Hutchinson M.I."/>
            <person name="Powell A.J."/>
            <person name="Barry K."/>
            <person name="Miller A.N."/>
            <person name="Grigoriev I.V."/>
            <person name="Debuchy R."/>
            <person name="Gladieux P."/>
            <person name="Hiltunen Thoren M."/>
            <person name="Johannesson H."/>
        </authorList>
    </citation>
    <scope>NUCLEOTIDE SEQUENCE [LARGE SCALE GENOMIC DNA]</scope>
    <source>
        <strain evidence="3">CBS 340.73</strain>
    </source>
</reference>
<keyword evidence="3" id="KW-1185">Reference proteome</keyword>
<evidence type="ECO:0000313" key="3">
    <source>
        <dbReference type="Proteomes" id="UP001303473"/>
    </source>
</evidence>
<feature type="compositionally biased region" description="Acidic residues" evidence="1">
    <location>
        <begin position="168"/>
        <end position="181"/>
    </location>
</feature>
<feature type="region of interest" description="Disordered" evidence="1">
    <location>
        <begin position="87"/>
        <end position="254"/>
    </location>
</feature>
<proteinExistence type="predicted"/>
<name>A0AAN6S104_9PEZI</name>
<comment type="caution">
    <text evidence="2">The sequence shown here is derived from an EMBL/GenBank/DDBJ whole genome shotgun (WGS) entry which is preliminary data.</text>
</comment>
<feature type="compositionally biased region" description="Basic and acidic residues" evidence="1">
    <location>
        <begin position="158"/>
        <end position="167"/>
    </location>
</feature>
<sequence>MMRSHPYTPPPPLPPILGEIADELAAILPNQQENPAAAGARRHSDAAGVELCDLDPVTSRLLPPPAPTRRKKHHHVRVQGKLVLVRSISTHNLRPPLGSPQLQERRTSSNSPPVTPLPTQLDRPTTARPVTRYKSAVGSTALPIPRHRRPRGRRRGRASLDDGRQGGEDDGDATETDEEEQQQQQRETVIRDTQLRGYGIGGAGNIRRPTEVIQFSSRGPSSPASPTGPDKKRWNIREMLGLPGDRRGKGSTTA</sequence>
<feature type="compositionally biased region" description="Basic residues" evidence="1">
    <location>
        <begin position="145"/>
        <end position="157"/>
    </location>
</feature>
<dbReference type="EMBL" id="MU853896">
    <property type="protein sequence ID" value="KAK3936033.1"/>
    <property type="molecule type" value="Genomic_DNA"/>
</dbReference>
<organism evidence="2 3">
    <name type="scientific">Diplogelasinospora grovesii</name>
    <dbReference type="NCBI Taxonomy" id="303347"/>
    <lineage>
        <taxon>Eukaryota</taxon>
        <taxon>Fungi</taxon>
        <taxon>Dikarya</taxon>
        <taxon>Ascomycota</taxon>
        <taxon>Pezizomycotina</taxon>
        <taxon>Sordariomycetes</taxon>
        <taxon>Sordariomycetidae</taxon>
        <taxon>Sordariales</taxon>
        <taxon>Diplogelasinosporaceae</taxon>
        <taxon>Diplogelasinospora</taxon>
    </lineage>
</organism>
<feature type="compositionally biased region" description="Polar residues" evidence="1">
    <location>
        <begin position="213"/>
        <end position="225"/>
    </location>
</feature>
<accession>A0AAN6S104</accession>
<gene>
    <name evidence="2" type="ORF">QBC46DRAFT_396026</name>
</gene>
<dbReference type="AlphaFoldDB" id="A0AAN6S104"/>
<evidence type="ECO:0000256" key="1">
    <source>
        <dbReference type="SAM" id="MobiDB-lite"/>
    </source>
</evidence>
<dbReference type="Proteomes" id="UP001303473">
    <property type="component" value="Unassembled WGS sequence"/>
</dbReference>